<gene>
    <name evidence="2" type="ORF">HNP38_001148</name>
</gene>
<reference evidence="2 3" key="1">
    <citation type="submission" date="2020-08" db="EMBL/GenBank/DDBJ databases">
        <title>Functional genomics of gut bacteria from endangered species of beetles.</title>
        <authorList>
            <person name="Carlos-Shanley C."/>
        </authorList>
    </citation>
    <scope>NUCLEOTIDE SEQUENCE [LARGE SCALE GENOMIC DNA]</scope>
    <source>
        <strain evidence="2 3">S00151</strain>
    </source>
</reference>
<keyword evidence="1" id="KW-0732">Signal</keyword>
<dbReference type="AlphaFoldDB" id="A0A840K9H8"/>
<dbReference type="EMBL" id="JACHLE010000001">
    <property type="protein sequence ID" value="MBB4805876.1"/>
    <property type="molecule type" value="Genomic_DNA"/>
</dbReference>
<comment type="caution">
    <text evidence="2">The sequence shown here is derived from an EMBL/GenBank/DDBJ whole genome shotgun (WGS) entry which is preliminary data.</text>
</comment>
<sequence>MMIKSTNTILLTIMTVLTANLKAQNVPNPDFELKVGCPFTLHGVYYGYVTSWSSPTEGSSDYFNTCGFMPPIVTPYSGTGFVGSLAETSGNRDSKEYVMSMLSAPLVAGVTYTVSYYVAEAFFSNPGMGTFEDLPIAERGYLGLCFSTVAPTTANITEWPNDFGSIRDDFAPTGRVYIPADHPAYTSRNSWVPVTLQYTATGGEQYMTVGQFREGISSAVWSAYFFYDGFSNLSVVQPAATPAVTTGCPANTYNLQSAVTSTTPSGAELRFFNNSEHTGSQLTPAQVAAAAPGTYYAFYYYTASATYSAATAITVADGNCCPAGDVAPVIQ</sequence>
<accession>A0A840K9H8</accession>
<proteinExistence type="predicted"/>
<feature type="signal peptide" evidence="1">
    <location>
        <begin position="1"/>
        <end position="19"/>
    </location>
</feature>
<dbReference type="RefSeq" id="WP_184185799.1">
    <property type="nucleotide sequence ID" value="NZ_JACHLE010000001.1"/>
</dbReference>
<feature type="chain" id="PRO_5032487224" evidence="1">
    <location>
        <begin position="20"/>
        <end position="331"/>
    </location>
</feature>
<evidence type="ECO:0000313" key="3">
    <source>
        <dbReference type="Proteomes" id="UP000592180"/>
    </source>
</evidence>
<evidence type="ECO:0000256" key="1">
    <source>
        <dbReference type="SAM" id="SignalP"/>
    </source>
</evidence>
<evidence type="ECO:0000313" key="2">
    <source>
        <dbReference type="EMBL" id="MBB4805876.1"/>
    </source>
</evidence>
<dbReference type="Proteomes" id="UP000592180">
    <property type="component" value="Unassembled WGS sequence"/>
</dbReference>
<keyword evidence="3" id="KW-1185">Reference proteome</keyword>
<name>A0A840K9H8_9FLAO</name>
<protein>
    <submittedName>
        <fullName evidence="2">Uncharacterized protein</fullName>
    </submittedName>
</protein>
<organism evidence="2 3">
    <name type="scientific">Chryseobacterium defluvii</name>
    <dbReference type="NCBI Taxonomy" id="160396"/>
    <lineage>
        <taxon>Bacteria</taxon>
        <taxon>Pseudomonadati</taxon>
        <taxon>Bacteroidota</taxon>
        <taxon>Flavobacteriia</taxon>
        <taxon>Flavobacteriales</taxon>
        <taxon>Weeksellaceae</taxon>
        <taxon>Chryseobacterium group</taxon>
        <taxon>Chryseobacterium</taxon>
    </lineage>
</organism>